<comment type="caution">
    <text evidence="2">The sequence shown here is derived from an EMBL/GenBank/DDBJ whole genome shotgun (WGS) entry which is preliminary data.</text>
</comment>
<evidence type="ECO:0000313" key="3">
    <source>
        <dbReference type="Proteomes" id="UP000527355"/>
    </source>
</evidence>
<keyword evidence="3" id="KW-1185">Reference proteome</keyword>
<reference evidence="2 3" key="1">
    <citation type="journal article" date="2020" name="Nature">
        <title>Six reference-quality genomes reveal evolution of bat adaptations.</title>
        <authorList>
            <person name="Jebb D."/>
            <person name="Huang Z."/>
            <person name="Pippel M."/>
            <person name="Hughes G.M."/>
            <person name="Lavrichenko K."/>
            <person name="Devanna P."/>
            <person name="Winkler S."/>
            <person name="Jermiin L.S."/>
            <person name="Skirmuntt E.C."/>
            <person name="Katzourakis A."/>
            <person name="Burkitt-Gray L."/>
            <person name="Ray D.A."/>
            <person name="Sullivan K.A.M."/>
            <person name="Roscito J.G."/>
            <person name="Kirilenko B.M."/>
            <person name="Davalos L.M."/>
            <person name="Corthals A.P."/>
            <person name="Power M.L."/>
            <person name="Jones G."/>
            <person name="Ransome R.D."/>
            <person name="Dechmann D.K.N."/>
            <person name="Locatelli A.G."/>
            <person name="Puechmaille S.J."/>
            <person name="Fedrigo O."/>
            <person name="Jarvis E.D."/>
            <person name="Hiller M."/>
            <person name="Vernes S.C."/>
            <person name="Myers E.W."/>
            <person name="Teeling E.C."/>
        </authorList>
    </citation>
    <scope>NUCLEOTIDE SEQUENCE [LARGE SCALE GENOMIC DNA]</scope>
    <source>
        <strain evidence="2">MMyoMyo1</strain>
        <tissue evidence="2">Flight muscle</tissue>
    </source>
</reference>
<sequence>MGTEASVLPPLFLLPLSSELAMMVILTEKLLCIGFAHRTGQVPPSSGQDGAGGRLGPVRQPDAQAGAVPRVGRGPWGVESQLPLGAEFRVAEGKARVELVSAPPSRSRGALWGWDASQETGAPGGGCPCVGPSGRFAKPAPRAALSLSRDGKWSSVEVPCSHRWPRGGAARLSCARGERGRQAEEGWRLGLGLTGCRSPLCSFSTKSPQPGMWSHRGRTWLYALAAAGRPGGRSSALSQGLGAFPAASCPGLRLWPEL</sequence>
<name>A0A7J7S1Y7_MYOMY</name>
<evidence type="ECO:0000313" key="2">
    <source>
        <dbReference type="EMBL" id="KAF6282472.1"/>
    </source>
</evidence>
<feature type="region of interest" description="Disordered" evidence="1">
    <location>
        <begin position="41"/>
        <end position="76"/>
    </location>
</feature>
<accession>A0A7J7S1Y7</accession>
<dbReference type="EMBL" id="JABWUV010000020">
    <property type="protein sequence ID" value="KAF6282472.1"/>
    <property type="molecule type" value="Genomic_DNA"/>
</dbReference>
<organism evidence="2 3">
    <name type="scientific">Myotis myotis</name>
    <name type="common">Greater mouse-eared bat</name>
    <name type="synonym">Vespertilio myotis</name>
    <dbReference type="NCBI Taxonomy" id="51298"/>
    <lineage>
        <taxon>Eukaryota</taxon>
        <taxon>Metazoa</taxon>
        <taxon>Chordata</taxon>
        <taxon>Craniata</taxon>
        <taxon>Vertebrata</taxon>
        <taxon>Euteleostomi</taxon>
        <taxon>Mammalia</taxon>
        <taxon>Eutheria</taxon>
        <taxon>Laurasiatheria</taxon>
        <taxon>Chiroptera</taxon>
        <taxon>Yangochiroptera</taxon>
        <taxon>Vespertilionidae</taxon>
        <taxon>Myotis</taxon>
    </lineage>
</organism>
<dbReference type="Proteomes" id="UP000527355">
    <property type="component" value="Unassembled WGS sequence"/>
</dbReference>
<proteinExistence type="predicted"/>
<gene>
    <name evidence="2" type="ORF">mMyoMyo1_010108</name>
</gene>
<evidence type="ECO:0000256" key="1">
    <source>
        <dbReference type="SAM" id="MobiDB-lite"/>
    </source>
</evidence>
<dbReference type="AlphaFoldDB" id="A0A7J7S1Y7"/>
<protein>
    <submittedName>
        <fullName evidence="2">Uncharacterized protein</fullName>
    </submittedName>
</protein>